<dbReference type="OrthoDB" id="2013615at2759"/>
<dbReference type="Gramene" id="PSR89818">
    <property type="protein sequence ID" value="PSR89818"/>
    <property type="gene ID" value="CEY00_Acc30011"/>
</dbReference>
<dbReference type="PANTHER" id="PTHR12815:SF40">
    <property type="entry name" value="OUTER ENVELOPE PROTEIN 36, CHLOROPLASTIC-RELATED"/>
    <property type="match status" value="1"/>
</dbReference>
<name>A0A2R6PEJ0_ACTCC</name>
<dbReference type="EMBL" id="NKQK01000026">
    <property type="protein sequence ID" value="PSR89818.1"/>
    <property type="molecule type" value="Genomic_DNA"/>
</dbReference>
<reference evidence="2" key="2">
    <citation type="journal article" date="2018" name="BMC Genomics">
        <title>A manually annotated Actinidia chinensis var. chinensis (kiwifruit) genome highlights the challenges associated with draft genomes and gene prediction in plants.</title>
        <authorList>
            <person name="Pilkington S.M."/>
            <person name="Crowhurst R."/>
            <person name="Hilario E."/>
            <person name="Nardozza S."/>
            <person name="Fraser L."/>
            <person name="Peng Y."/>
            <person name="Gunaseelan K."/>
            <person name="Simpson R."/>
            <person name="Tahir J."/>
            <person name="Deroles S.C."/>
            <person name="Templeton K."/>
            <person name="Luo Z."/>
            <person name="Davy M."/>
            <person name="Cheng C."/>
            <person name="McNeilage M."/>
            <person name="Scaglione D."/>
            <person name="Liu Y."/>
            <person name="Zhang Q."/>
            <person name="Datson P."/>
            <person name="De Silva N."/>
            <person name="Gardiner S.E."/>
            <person name="Bassett H."/>
            <person name="Chagne D."/>
            <person name="McCallum J."/>
            <person name="Dzierzon H."/>
            <person name="Deng C."/>
            <person name="Wang Y.Y."/>
            <person name="Barron L."/>
            <person name="Manako K."/>
            <person name="Bowen J."/>
            <person name="Foster T.M."/>
            <person name="Erridge Z.A."/>
            <person name="Tiffin H."/>
            <person name="Waite C.N."/>
            <person name="Davies K.M."/>
            <person name="Grierson E.P."/>
            <person name="Laing W.A."/>
            <person name="Kirk R."/>
            <person name="Chen X."/>
            <person name="Wood M."/>
            <person name="Montefiori M."/>
            <person name="Brummell D.A."/>
            <person name="Schwinn K.E."/>
            <person name="Catanach A."/>
            <person name="Fullerton C."/>
            <person name="Li D."/>
            <person name="Meiyalaghan S."/>
            <person name="Nieuwenhuizen N."/>
            <person name="Read N."/>
            <person name="Prakash R."/>
            <person name="Hunter D."/>
            <person name="Zhang H."/>
            <person name="McKenzie M."/>
            <person name="Knabel M."/>
            <person name="Harris A."/>
            <person name="Allan A.C."/>
            <person name="Gleave A."/>
            <person name="Chen A."/>
            <person name="Janssen B.J."/>
            <person name="Plunkett B."/>
            <person name="Ampomah-Dwamena C."/>
            <person name="Voogd C."/>
            <person name="Leif D."/>
            <person name="Lafferty D."/>
            <person name="Souleyre E.J.F."/>
            <person name="Varkonyi-Gasic E."/>
            <person name="Gambi F."/>
            <person name="Hanley J."/>
            <person name="Yao J.L."/>
            <person name="Cheung J."/>
            <person name="David K.M."/>
            <person name="Warren B."/>
            <person name="Marsh K."/>
            <person name="Snowden K.C."/>
            <person name="Lin-Wang K."/>
            <person name="Brian L."/>
            <person name="Martinez-Sanchez M."/>
            <person name="Wang M."/>
            <person name="Ileperuma N."/>
            <person name="Macnee N."/>
            <person name="Campin R."/>
            <person name="McAtee P."/>
            <person name="Drummond R.S.M."/>
            <person name="Espley R.V."/>
            <person name="Ireland H.S."/>
            <person name="Wu R."/>
            <person name="Atkinson R.G."/>
            <person name="Karunairetnam S."/>
            <person name="Bulley S."/>
            <person name="Chunkath S."/>
            <person name="Hanley Z."/>
            <person name="Storey R."/>
            <person name="Thrimawithana A.H."/>
            <person name="Thomson S."/>
            <person name="David C."/>
            <person name="Testolin R."/>
            <person name="Huang H."/>
            <person name="Hellens R.P."/>
            <person name="Schaffer R.J."/>
        </authorList>
    </citation>
    <scope>NUCLEOTIDE SEQUENCE [LARGE SCALE GENOMIC DNA]</scope>
    <source>
        <strain evidence="2">cv. Red5</strain>
    </source>
</reference>
<evidence type="ECO:0000313" key="2">
    <source>
        <dbReference type="Proteomes" id="UP000241394"/>
    </source>
</evidence>
<evidence type="ECO:0000313" key="1">
    <source>
        <dbReference type="EMBL" id="PSR89818.1"/>
    </source>
</evidence>
<feature type="non-terminal residue" evidence="1">
    <location>
        <position position="1"/>
    </location>
</feature>
<organism evidence="1 2">
    <name type="scientific">Actinidia chinensis var. chinensis</name>
    <name type="common">Chinese soft-hair kiwi</name>
    <dbReference type="NCBI Taxonomy" id="1590841"/>
    <lineage>
        <taxon>Eukaryota</taxon>
        <taxon>Viridiplantae</taxon>
        <taxon>Streptophyta</taxon>
        <taxon>Embryophyta</taxon>
        <taxon>Tracheophyta</taxon>
        <taxon>Spermatophyta</taxon>
        <taxon>Magnoliopsida</taxon>
        <taxon>eudicotyledons</taxon>
        <taxon>Gunneridae</taxon>
        <taxon>Pentapetalae</taxon>
        <taxon>asterids</taxon>
        <taxon>Ericales</taxon>
        <taxon>Actinidiaceae</taxon>
        <taxon>Actinidia</taxon>
    </lineage>
</organism>
<dbReference type="InParanoid" id="A0A2R6PEJ0"/>
<accession>A0A2R6PEJ0</accession>
<keyword evidence="1" id="KW-0946">Virion</keyword>
<sequence>GGVNLSRFSVGIDLDESASSNWTKKTSVMLEHVLPINDDGRSISRDLDGFPVTASCSNHDSAVVLKQESQFIEGNEFNFKR</sequence>
<proteinExistence type="predicted"/>
<reference evidence="1 2" key="1">
    <citation type="submission" date="2017-07" db="EMBL/GenBank/DDBJ databases">
        <title>An improved, manually edited Actinidia chinensis var. chinensis (kiwifruit) genome highlights the challenges associated with draft genomes and gene prediction in plants.</title>
        <authorList>
            <person name="Pilkington S."/>
            <person name="Crowhurst R."/>
            <person name="Hilario E."/>
            <person name="Nardozza S."/>
            <person name="Fraser L."/>
            <person name="Peng Y."/>
            <person name="Gunaseelan K."/>
            <person name="Simpson R."/>
            <person name="Tahir J."/>
            <person name="Deroles S."/>
            <person name="Templeton K."/>
            <person name="Luo Z."/>
            <person name="Davy M."/>
            <person name="Cheng C."/>
            <person name="Mcneilage M."/>
            <person name="Scaglione D."/>
            <person name="Liu Y."/>
            <person name="Zhang Q."/>
            <person name="Datson P."/>
            <person name="De Silva N."/>
            <person name="Gardiner S."/>
            <person name="Bassett H."/>
            <person name="Chagne D."/>
            <person name="Mccallum J."/>
            <person name="Dzierzon H."/>
            <person name="Deng C."/>
            <person name="Wang Y.-Y."/>
            <person name="Barron N."/>
            <person name="Manako K."/>
            <person name="Bowen J."/>
            <person name="Foster T."/>
            <person name="Erridge Z."/>
            <person name="Tiffin H."/>
            <person name="Waite C."/>
            <person name="Davies K."/>
            <person name="Grierson E."/>
            <person name="Laing W."/>
            <person name="Kirk R."/>
            <person name="Chen X."/>
            <person name="Wood M."/>
            <person name="Montefiori M."/>
            <person name="Brummell D."/>
            <person name="Schwinn K."/>
            <person name="Catanach A."/>
            <person name="Fullerton C."/>
            <person name="Li D."/>
            <person name="Meiyalaghan S."/>
            <person name="Nieuwenhuizen N."/>
            <person name="Read N."/>
            <person name="Prakash R."/>
            <person name="Hunter D."/>
            <person name="Zhang H."/>
            <person name="Mckenzie M."/>
            <person name="Knabel M."/>
            <person name="Harris A."/>
            <person name="Allan A."/>
            <person name="Chen A."/>
            <person name="Janssen B."/>
            <person name="Plunkett B."/>
            <person name="Dwamena C."/>
            <person name="Voogd C."/>
            <person name="Leif D."/>
            <person name="Lafferty D."/>
            <person name="Souleyre E."/>
            <person name="Varkonyi-Gasic E."/>
            <person name="Gambi F."/>
            <person name="Hanley J."/>
            <person name="Yao J.-L."/>
            <person name="Cheung J."/>
            <person name="David K."/>
            <person name="Warren B."/>
            <person name="Marsh K."/>
            <person name="Snowden K."/>
            <person name="Lin-Wang K."/>
            <person name="Brian L."/>
            <person name="Martinez-Sanchez M."/>
            <person name="Wang M."/>
            <person name="Ileperuma N."/>
            <person name="Macnee N."/>
            <person name="Campin R."/>
            <person name="Mcatee P."/>
            <person name="Drummond R."/>
            <person name="Espley R."/>
            <person name="Ireland H."/>
            <person name="Wu R."/>
            <person name="Atkinson R."/>
            <person name="Karunairetnam S."/>
            <person name="Bulley S."/>
            <person name="Chunkath S."/>
            <person name="Hanley Z."/>
            <person name="Storey R."/>
            <person name="Thrimawithana A."/>
            <person name="Thomson S."/>
            <person name="David C."/>
            <person name="Testolin R."/>
        </authorList>
    </citation>
    <scope>NUCLEOTIDE SEQUENCE [LARGE SCALE GENOMIC DNA]</scope>
    <source>
        <strain evidence="2">cv. Red5</strain>
        <tissue evidence="1">Young leaf</tissue>
    </source>
</reference>
<dbReference type="STRING" id="1590841.A0A2R6PEJ0"/>
<keyword evidence="1" id="KW-0261">Viral envelope protein</keyword>
<protein>
    <submittedName>
        <fullName evidence="1">Outer envelope protein</fullName>
    </submittedName>
</protein>
<dbReference type="AlphaFoldDB" id="A0A2R6PEJ0"/>
<dbReference type="GO" id="GO:0009658">
    <property type="term" value="P:chloroplast organization"/>
    <property type="evidence" value="ECO:0007669"/>
    <property type="project" value="TreeGrafter"/>
</dbReference>
<gene>
    <name evidence="1" type="ORF">CEY00_Acc30011</name>
</gene>
<dbReference type="Proteomes" id="UP000241394">
    <property type="component" value="Chromosome LG26"/>
</dbReference>
<keyword evidence="2" id="KW-1185">Reference proteome</keyword>
<dbReference type="InterPro" id="IPR039910">
    <property type="entry name" value="D15-like"/>
</dbReference>
<feature type="non-terminal residue" evidence="1">
    <location>
        <position position="81"/>
    </location>
</feature>
<dbReference type="GO" id="GO:0009793">
    <property type="term" value="P:embryo development ending in seed dormancy"/>
    <property type="evidence" value="ECO:0007669"/>
    <property type="project" value="TreeGrafter"/>
</dbReference>
<dbReference type="PANTHER" id="PTHR12815">
    <property type="entry name" value="SORTING AND ASSEMBLY MACHINERY SAMM50 PROTEIN FAMILY MEMBER"/>
    <property type="match status" value="1"/>
</dbReference>
<comment type="caution">
    <text evidence="1">The sequence shown here is derived from an EMBL/GenBank/DDBJ whole genome shotgun (WGS) entry which is preliminary data.</text>
</comment>
<dbReference type="GO" id="GO:0016020">
    <property type="term" value="C:membrane"/>
    <property type="evidence" value="ECO:0007669"/>
    <property type="project" value="TreeGrafter"/>
</dbReference>